<evidence type="ECO:0000256" key="1">
    <source>
        <dbReference type="ARBA" id="ARBA00004651"/>
    </source>
</evidence>
<evidence type="ECO:0000256" key="7">
    <source>
        <dbReference type="SAM" id="Phobius"/>
    </source>
</evidence>
<evidence type="ECO:0000313" key="10">
    <source>
        <dbReference type="Proteomes" id="UP001523369"/>
    </source>
</evidence>
<gene>
    <name evidence="9" type="ORF">M1L60_00930</name>
</gene>
<feature type="transmembrane region" description="Helical" evidence="7">
    <location>
        <begin position="186"/>
        <end position="204"/>
    </location>
</feature>
<organism evidence="9 10">
    <name type="scientific">Paractinoplanes aksuensis</name>
    <dbReference type="NCBI Taxonomy" id="2939490"/>
    <lineage>
        <taxon>Bacteria</taxon>
        <taxon>Bacillati</taxon>
        <taxon>Actinomycetota</taxon>
        <taxon>Actinomycetes</taxon>
        <taxon>Micromonosporales</taxon>
        <taxon>Micromonosporaceae</taxon>
        <taxon>Paractinoplanes</taxon>
    </lineage>
</organism>
<keyword evidence="4 7" id="KW-0812">Transmembrane</keyword>
<evidence type="ECO:0000256" key="6">
    <source>
        <dbReference type="ARBA" id="ARBA00023136"/>
    </source>
</evidence>
<dbReference type="PANTHER" id="PTHR42709:SF6">
    <property type="entry name" value="UNDECAPRENYL PHOSPHATE TRANSPORTER A"/>
    <property type="match status" value="1"/>
</dbReference>
<dbReference type="InterPro" id="IPR032816">
    <property type="entry name" value="VTT_dom"/>
</dbReference>
<dbReference type="EMBL" id="JAMYJR010000001">
    <property type="protein sequence ID" value="MCO8269148.1"/>
    <property type="molecule type" value="Genomic_DNA"/>
</dbReference>
<evidence type="ECO:0000256" key="2">
    <source>
        <dbReference type="ARBA" id="ARBA00010792"/>
    </source>
</evidence>
<evidence type="ECO:0000256" key="4">
    <source>
        <dbReference type="ARBA" id="ARBA00022692"/>
    </source>
</evidence>
<accession>A0ABT1DEB0</accession>
<protein>
    <submittedName>
        <fullName evidence="9">DedA family protein</fullName>
    </submittedName>
</protein>
<dbReference type="PANTHER" id="PTHR42709">
    <property type="entry name" value="ALKALINE PHOSPHATASE LIKE PROTEIN"/>
    <property type="match status" value="1"/>
</dbReference>
<feature type="domain" description="VTT" evidence="8">
    <location>
        <begin position="44"/>
        <end position="170"/>
    </location>
</feature>
<comment type="subcellular location">
    <subcellularLocation>
        <location evidence="1">Cell membrane</location>
        <topology evidence="1">Multi-pass membrane protein</topology>
    </subcellularLocation>
</comment>
<dbReference type="Pfam" id="PF09335">
    <property type="entry name" value="VTT_dom"/>
    <property type="match status" value="1"/>
</dbReference>
<evidence type="ECO:0000256" key="3">
    <source>
        <dbReference type="ARBA" id="ARBA00022475"/>
    </source>
</evidence>
<sequence length="283" mass="30803">MSVLAEAAPETSGGLTGWAVGLMESLGGPGAALIVGLDNLFPPIPSELVLPLAGFSASRGVFSLPEALFWTTLGSVLGAIIVYWAGALLGRERTRNLVALIPLVKVQDFDRCEEWFAKHGTKAVFFGRMVPLFRSFISLPAGVERMSFWKFTVLTTIGSLIWNTLFVTAGFVLGENWHRVEGYAGVFQKIVIAGVVIGIGYFVWQRLRSNRLGTPGGGDLDSTVVLPVVRDKRNDASDVGLNGLLGHRDNDATQIMRPVRGPENDATQILRPVRDDRPNHHLR</sequence>
<reference evidence="9 10" key="1">
    <citation type="submission" date="2022-06" db="EMBL/GenBank/DDBJ databases">
        <title>New Species of the Genus Actinoplanes, ActinopZanes ferrugineus.</title>
        <authorList>
            <person name="Ding P."/>
        </authorList>
    </citation>
    <scope>NUCLEOTIDE SEQUENCE [LARGE SCALE GENOMIC DNA]</scope>
    <source>
        <strain evidence="9 10">TRM88003</strain>
    </source>
</reference>
<name>A0ABT1DEB0_9ACTN</name>
<feature type="transmembrane region" description="Helical" evidence="7">
    <location>
        <begin position="151"/>
        <end position="174"/>
    </location>
</feature>
<dbReference type="Proteomes" id="UP001523369">
    <property type="component" value="Unassembled WGS sequence"/>
</dbReference>
<proteinExistence type="inferred from homology"/>
<feature type="transmembrane region" description="Helical" evidence="7">
    <location>
        <begin position="67"/>
        <end position="89"/>
    </location>
</feature>
<dbReference type="InterPro" id="IPR051311">
    <property type="entry name" value="DedA_domain"/>
</dbReference>
<evidence type="ECO:0000256" key="5">
    <source>
        <dbReference type="ARBA" id="ARBA00022989"/>
    </source>
</evidence>
<keyword evidence="3" id="KW-1003">Cell membrane</keyword>
<keyword evidence="10" id="KW-1185">Reference proteome</keyword>
<evidence type="ECO:0000313" key="9">
    <source>
        <dbReference type="EMBL" id="MCO8269148.1"/>
    </source>
</evidence>
<dbReference type="RefSeq" id="WP_253235289.1">
    <property type="nucleotide sequence ID" value="NZ_JAMYJR010000001.1"/>
</dbReference>
<keyword evidence="6 7" id="KW-0472">Membrane</keyword>
<comment type="caution">
    <text evidence="9">The sequence shown here is derived from an EMBL/GenBank/DDBJ whole genome shotgun (WGS) entry which is preliminary data.</text>
</comment>
<evidence type="ECO:0000259" key="8">
    <source>
        <dbReference type="Pfam" id="PF09335"/>
    </source>
</evidence>
<comment type="similarity">
    <text evidence="2">Belongs to the DedA family.</text>
</comment>
<keyword evidence="5 7" id="KW-1133">Transmembrane helix</keyword>